<proteinExistence type="predicted"/>
<dbReference type="InterPro" id="IPR052920">
    <property type="entry name" value="DNA-binding_regulatory"/>
</dbReference>
<dbReference type="Proteomes" id="UP000215027">
    <property type="component" value="Chromosome I"/>
</dbReference>
<dbReference type="SUPFAM" id="SSF53474">
    <property type="entry name" value="alpha/beta-Hydrolases"/>
    <property type="match status" value="1"/>
</dbReference>
<keyword evidence="1" id="KW-0472">Membrane</keyword>
<dbReference type="KEGG" id="pbf:CFX0092_A3172"/>
<feature type="domain" description="AB hydrolase-1" evidence="2">
    <location>
        <begin position="84"/>
        <end position="184"/>
    </location>
</feature>
<evidence type="ECO:0000259" key="2">
    <source>
        <dbReference type="Pfam" id="PF00561"/>
    </source>
</evidence>
<accession>A0A160T814</accession>
<protein>
    <recommendedName>
        <fullName evidence="2">AB hydrolase-1 domain-containing protein</fullName>
    </recommendedName>
</protein>
<gene>
    <name evidence="3" type="ORF">CFX0092_A3172</name>
</gene>
<name>A0A160T814_9CHLR</name>
<evidence type="ECO:0000256" key="1">
    <source>
        <dbReference type="SAM" id="Phobius"/>
    </source>
</evidence>
<dbReference type="Pfam" id="PF00561">
    <property type="entry name" value="Abhydrolase_1"/>
    <property type="match status" value="1"/>
</dbReference>
<organism evidence="3 4">
    <name type="scientific">Candidatus Promineifilum breve</name>
    <dbReference type="NCBI Taxonomy" id="1806508"/>
    <lineage>
        <taxon>Bacteria</taxon>
        <taxon>Bacillati</taxon>
        <taxon>Chloroflexota</taxon>
        <taxon>Ardenticatenia</taxon>
        <taxon>Candidatus Promineifilales</taxon>
        <taxon>Candidatus Promineifilaceae</taxon>
        <taxon>Candidatus Promineifilum</taxon>
    </lineage>
</organism>
<dbReference type="PANTHER" id="PTHR43358">
    <property type="entry name" value="ALPHA/BETA-HYDROLASE"/>
    <property type="match status" value="1"/>
</dbReference>
<feature type="transmembrane region" description="Helical" evidence="1">
    <location>
        <begin position="7"/>
        <end position="27"/>
    </location>
</feature>
<dbReference type="Gene3D" id="3.40.50.1820">
    <property type="entry name" value="alpha/beta hydrolase"/>
    <property type="match status" value="1"/>
</dbReference>
<keyword evidence="1" id="KW-0812">Transmembrane</keyword>
<keyword evidence="1" id="KW-1133">Transmembrane helix</keyword>
<reference evidence="3" key="1">
    <citation type="submission" date="2016-01" db="EMBL/GenBank/DDBJ databases">
        <authorList>
            <person name="Mcilroy J.S."/>
            <person name="Karst M S."/>
            <person name="Albertsen M."/>
        </authorList>
    </citation>
    <scope>NUCLEOTIDE SEQUENCE</scope>
    <source>
        <strain evidence="3">Cfx-K</strain>
    </source>
</reference>
<evidence type="ECO:0000313" key="4">
    <source>
        <dbReference type="Proteomes" id="UP000215027"/>
    </source>
</evidence>
<dbReference type="OrthoDB" id="9805123at2"/>
<dbReference type="InterPro" id="IPR029058">
    <property type="entry name" value="AB_hydrolase_fold"/>
</dbReference>
<keyword evidence="4" id="KW-1185">Reference proteome</keyword>
<sequence>MNRRGLSIILIIAIVLVIAYVAATWYFSSILIASDTENLAQAAAEGDNPADFGLPQPEAITIDAGDVTLSGWFFDNPADGQCGLLFLHGYQGTRYHVLDWAPMFWERGCDILAYDHRGHGDSSPAFHTYGFYEKQDAIVALDWFADRAGLERSQIGVFGVSYGAATALQMAPLAPELAFVAADAAYSELREIVSYQANELFPGLAPLLLSGAFQIAEWRADFDVDAVAPERSVAEAQMPVLLIHSLTDEYTFSTHSEDIFAQSDPARTVLHLNDWGAPHARDIQVDPAGYRQLVDAFLAEFAPDFGRPTGE</sequence>
<dbReference type="AlphaFoldDB" id="A0A160T814"/>
<dbReference type="InterPro" id="IPR000073">
    <property type="entry name" value="AB_hydrolase_1"/>
</dbReference>
<dbReference type="RefSeq" id="WP_095044310.1">
    <property type="nucleotide sequence ID" value="NZ_LN890655.1"/>
</dbReference>
<dbReference type="EMBL" id="LN890655">
    <property type="protein sequence ID" value="CUS05050.2"/>
    <property type="molecule type" value="Genomic_DNA"/>
</dbReference>
<evidence type="ECO:0000313" key="3">
    <source>
        <dbReference type="EMBL" id="CUS05050.2"/>
    </source>
</evidence>
<dbReference type="PANTHER" id="PTHR43358:SF4">
    <property type="entry name" value="ALPHA_BETA HYDROLASE FOLD-1 DOMAIN-CONTAINING PROTEIN"/>
    <property type="match status" value="1"/>
</dbReference>